<evidence type="ECO:0000256" key="5">
    <source>
        <dbReference type="ARBA" id="ARBA00023136"/>
    </source>
</evidence>
<feature type="domain" description="Major facilitator superfamily (MFS) profile" evidence="7">
    <location>
        <begin position="1"/>
        <end position="439"/>
    </location>
</feature>
<dbReference type="GO" id="GO:0008643">
    <property type="term" value="P:carbohydrate transport"/>
    <property type="evidence" value="ECO:0007669"/>
    <property type="project" value="InterPro"/>
</dbReference>
<dbReference type="RefSeq" id="WP_016178048.1">
    <property type="nucleotide sequence ID" value="NZ_KE136357.1"/>
</dbReference>
<reference evidence="8 10" key="1">
    <citation type="submission" date="2013-03" db="EMBL/GenBank/DDBJ databases">
        <title>The Genome Sequence of Enterococcus avium ATCC_14025 (Illumina only assembly).</title>
        <authorList>
            <consortium name="The Broad Institute Genomics Platform"/>
            <consortium name="The Broad Institute Genome Sequencing Center for Infectious Disease"/>
            <person name="Earl A."/>
            <person name="Russ C."/>
            <person name="Gilmore M."/>
            <person name="Surin D."/>
            <person name="Walker B."/>
            <person name="Young S."/>
            <person name="Zeng Q."/>
            <person name="Gargeya S."/>
            <person name="Fitzgerald M."/>
            <person name="Haas B."/>
            <person name="Abouelleil A."/>
            <person name="Allen A.W."/>
            <person name="Alvarado L."/>
            <person name="Arachchi H.M."/>
            <person name="Berlin A.M."/>
            <person name="Chapman S.B."/>
            <person name="Gainer-Dewar J."/>
            <person name="Goldberg J."/>
            <person name="Griggs A."/>
            <person name="Gujja S."/>
            <person name="Hansen M."/>
            <person name="Howarth C."/>
            <person name="Imamovic A."/>
            <person name="Ireland A."/>
            <person name="Larimer J."/>
            <person name="McCowan C."/>
            <person name="Murphy C."/>
            <person name="Pearson M."/>
            <person name="Poon T.W."/>
            <person name="Priest M."/>
            <person name="Roberts A."/>
            <person name="Saif S."/>
            <person name="Shea T."/>
            <person name="Sisk P."/>
            <person name="Sykes S."/>
            <person name="Wortman J."/>
            <person name="Nusbaum C."/>
            <person name="Birren B."/>
        </authorList>
    </citation>
    <scope>NUCLEOTIDE SEQUENCE [LARGE SCALE GENOMIC DNA]</scope>
    <source>
        <strain evidence="8 10">ATCC 14025</strain>
    </source>
</reference>
<dbReference type="Proteomes" id="UP000014107">
    <property type="component" value="Unassembled WGS sequence"/>
</dbReference>
<dbReference type="GO" id="GO:0015293">
    <property type="term" value="F:symporter activity"/>
    <property type="evidence" value="ECO:0007669"/>
    <property type="project" value="InterPro"/>
</dbReference>
<dbReference type="SUPFAM" id="SSF103473">
    <property type="entry name" value="MFS general substrate transporter"/>
    <property type="match status" value="1"/>
</dbReference>
<feature type="transmembrane region" description="Helical" evidence="6">
    <location>
        <begin position="162"/>
        <end position="181"/>
    </location>
</feature>
<feature type="transmembrane region" description="Helical" evidence="6">
    <location>
        <begin position="410"/>
        <end position="435"/>
    </location>
</feature>
<dbReference type="GO" id="GO:0006814">
    <property type="term" value="P:sodium ion transport"/>
    <property type="evidence" value="ECO:0007669"/>
    <property type="project" value="InterPro"/>
</dbReference>
<comment type="subcellular location">
    <subcellularLocation>
        <location evidence="1">Cell membrane</location>
        <topology evidence="1">Multi-pass membrane protein</topology>
    </subcellularLocation>
</comment>
<evidence type="ECO:0000256" key="6">
    <source>
        <dbReference type="SAM" id="Phobius"/>
    </source>
</evidence>
<dbReference type="AlphaFoldDB" id="A0AAV3J4G9"/>
<proteinExistence type="predicted"/>
<dbReference type="NCBIfam" id="TIGR00792">
    <property type="entry name" value="gph"/>
    <property type="match status" value="1"/>
</dbReference>
<dbReference type="Gene3D" id="1.20.1250.20">
    <property type="entry name" value="MFS general substrate transporter like domains"/>
    <property type="match status" value="2"/>
</dbReference>
<feature type="transmembrane region" description="Helical" evidence="6">
    <location>
        <begin position="56"/>
        <end position="78"/>
    </location>
</feature>
<protein>
    <recommendedName>
        <fullName evidence="7">Major facilitator superfamily (MFS) profile domain-containing protein</fullName>
    </recommendedName>
</protein>
<reference evidence="9 11" key="2">
    <citation type="submission" date="2013-03" db="EMBL/GenBank/DDBJ databases">
        <title>The Genome Sequence of Enterococcus avium ATCC_14025 (PacBio/Illumina hybrid assembly).</title>
        <authorList>
            <consortium name="The Broad Institute Genomics Platform"/>
            <consortium name="The Broad Institute Genome Sequencing Center for Infectious Disease"/>
            <person name="Earl A."/>
            <person name="Russ C."/>
            <person name="Gilmore M."/>
            <person name="Surin D."/>
            <person name="Walker B."/>
            <person name="Young S."/>
            <person name="Zeng Q."/>
            <person name="Gargeya S."/>
            <person name="Fitzgerald M."/>
            <person name="Haas B."/>
            <person name="Abouelleil A."/>
            <person name="Allen A.W."/>
            <person name="Alvarado L."/>
            <person name="Arachchi H.M."/>
            <person name="Berlin A.M."/>
            <person name="Chapman S.B."/>
            <person name="Gainer-Dewar J."/>
            <person name="Goldberg J."/>
            <person name="Griggs A."/>
            <person name="Gujja S."/>
            <person name="Hansen M."/>
            <person name="Howarth C."/>
            <person name="Imamovic A."/>
            <person name="Ireland A."/>
            <person name="Larimer J."/>
            <person name="McCowan C."/>
            <person name="Murphy C."/>
            <person name="Pearson M."/>
            <person name="Poon T.W."/>
            <person name="Priest M."/>
            <person name="Roberts A."/>
            <person name="Saif S."/>
            <person name="Shea T."/>
            <person name="Sisk P."/>
            <person name="Sykes S."/>
            <person name="Wortman J."/>
            <person name="Nusbaum C."/>
            <person name="Birren B."/>
        </authorList>
    </citation>
    <scope>NUCLEOTIDE SEQUENCE [LARGE SCALE GENOMIC DNA]</scope>
    <source>
        <strain evidence="9 11">ATCC 14025</strain>
    </source>
</reference>
<feature type="transmembrane region" description="Helical" evidence="6">
    <location>
        <begin position="90"/>
        <end position="110"/>
    </location>
</feature>
<evidence type="ECO:0000259" key="7">
    <source>
        <dbReference type="PROSITE" id="PS50850"/>
    </source>
</evidence>
<keyword evidence="4 6" id="KW-1133">Transmembrane helix</keyword>
<dbReference type="InterPro" id="IPR036259">
    <property type="entry name" value="MFS_trans_sf"/>
</dbReference>
<dbReference type="CDD" id="cd17332">
    <property type="entry name" value="MFS_MelB_like"/>
    <property type="match status" value="1"/>
</dbReference>
<dbReference type="EMBL" id="AHYV01000002">
    <property type="protein sequence ID" value="EOT51939.1"/>
    <property type="molecule type" value="Genomic_DNA"/>
</dbReference>
<feature type="transmembrane region" description="Helical" evidence="6">
    <location>
        <begin position="21"/>
        <end position="44"/>
    </location>
</feature>
<evidence type="ECO:0000313" key="10">
    <source>
        <dbReference type="Proteomes" id="UP000014104"/>
    </source>
</evidence>
<dbReference type="Pfam" id="PF13347">
    <property type="entry name" value="MFS_2"/>
    <property type="match status" value="1"/>
</dbReference>
<name>A0AAV3J4G9_ENTAV</name>
<dbReference type="InterPro" id="IPR001927">
    <property type="entry name" value="Na/Gal_symport"/>
</dbReference>
<accession>A0AAV3J4G9</accession>
<dbReference type="PANTHER" id="PTHR11328:SF24">
    <property type="entry name" value="MAJOR FACILITATOR SUPERFAMILY (MFS) PROFILE DOMAIN-CONTAINING PROTEIN"/>
    <property type="match status" value="1"/>
</dbReference>
<dbReference type="PROSITE" id="PS50850">
    <property type="entry name" value="MFS"/>
    <property type="match status" value="1"/>
</dbReference>
<keyword evidence="2" id="KW-0813">Transport</keyword>
<feature type="transmembrane region" description="Helical" evidence="6">
    <location>
        <begin position="239"/>
        <end position="263"/>
    </location>
</feature>
<evidence type="ECO:0000256" key="3">
    <source>
        <dbReference type="ARBA" id="ARBA00022692"/>
    </source>
</evidence>
<evidence type="ECO:0000256" key="4">
    <source>
        <dbReference type="ARBA" id="ARBA00022989"/>
    </source>
</evidence>
<organism evidence="9 11">
    <name type="scientific">Enterococcus avium ATCC 14025</name>
    <dbReference type="NCBI Taxonomy" id="1140002"/>
    <lineage>
        <taxon>Bacteria</taxon>
        <taxon>Bacillati</taxon>
        <taxon>Bacillota</taxon>
        <taxon>Bacilli</taxon>
        <taxon>Lactobacillales</taxon>
        <taxon>Enterococcaceae</taxon>
        <taxon>Enterococcus</taxon>
    </lineage>
</organism>
<keyword evidence="3 6" id="KW-0812">Transmembrane</keyword>
<dbReference type="InterPro" id="IPR039672">
    <property type="entry name" value="MFS_2"/>
</dbReference>
<dbReference type="InterPro" id="IPR020846">
    <property type="entry name" value="MFS_dom"/>
</dbReference>
<feature type="transmembrane region" description="Helical" evidence="6">
    <location>
        <begin position="380"/>
        <end position="398"/>
    </location>
</feature>
<dbReference type="GO" id="GO:0005886">
    <property type="term" value="C:plasma membrane"/>
    <property type="evidence" value="ECO:0007669"/>
    <property type="project" value="UniProtKB-SubCell"/>
</dbReference>
<feature type="transmembrane region" description="Helical" evidence="6">
    <location>
        <begin position="275"/>
        <end position="296"/>
    </location>
</feature>
<evidence type="ECO:0000256" key="1">
    <source>
        <dbReference type="ARBA" id="ARBA00004651"/>
    </source>
</evidence>
<comment type="caution">
    <text evidence="9">The sequence shown here is derived from an EMBL/GenBank/DDBJ whole genome shotgun (WGS) entry which is preliminary data.</text>
</comment>
<dbReference type="Proteomes" id="UP000014104">
    <property type="component" value="Unassembled WGS sequence"/>
</dbReference>
<evidence type="ECO:0000256" key="2">
    <source>
        <dbReference type="ARBA" id="ARBA00022448"/>
    </source>
</evidence>
<feature type="transmembrane region" description="Helical" evidence="6">
    <location>
        <begin position="325"/>
        <end position="342"/>
    </location>
</feature>
<sequence>METTQTNTAKKQLLMKWRQRIGYGVSDLACNLIWQMISLYLLYFYTDIMHLNAASISLMFVVTRFVDGITDLLVGYLIDHTNTRWGKSRPYFLFGAIPFALFAFLCFNVPNFSASGKLVYAYITYFGLSLAYTLVNVPMASILPSLTNDAEERTALSTSRKFFAFLGATIVSSTALTLVAFFGNGSERQGFKIVMGIFGIIGCLLFFFTFFNVRELPIHGSKSVSLKTVFRSLRQNKPWLIFAINILFMWTSFFIQSSALVYYFSVVVGEKSLSITVATIMSIVPMFANFFVPVLAKRFGKRNLYLLSSSIQLLGLIIIMFADKALYGILCGAFISAVGYGIKESIYFSMQADPVDYGEWKTGVNVSGSLSAINGFLGKVAQAISGGLAGALLAWGMYKPGEAVQTGQALFAIQAMYLYVPMILIICSIITMLFYKLDKIYPQIKAELEERKSEVETE</sequence>
<gene>
    <name evidence="9" type="ORF">I570_01741</name>
    <name evidence="8" type="ORF">OMU_00142</name>
</gene>
<evidence type="ECO:0000313" key="11">
    <source>
        <dbReference type="Proteomes" id="UP000014107"/>
    </source>
</evidence>
<feature type="transmembrane region" description="Helical" evidence="6">
    <location>
        <begin position="193"/>
        <end position="213"/>
    </location>
</feature>
<dbReference type="EMBL" id="ASWL01000002">
    <property type="protein sequence ID" value="EOU23875.1"/>
    <property type="molecule type" value="Genomic_DNA"/>
</dbReference>
<evidence type="ECO:0000313" key="9">
    <source>
        <dbReference type="EMBL" id="EOU23875.1"/>
    </source>
</evidence>
<keyword evidence="5 6" id="KW-0472">Membrane</keyword>
<evidence type="ECO:0000313" key="8">
    <source>
        <dbReference type="EMBL" id="EOT51939.1"/>
    </source>
</evidence>
<keyword evidence="10" id="KW-1185">Reference proteome</keyword>
<feature type="transmembrane region" description="Helical" evidence="6">
    <location>
        <begin position="122"/>
        <end position="142"/>
    </location>
</feature>
<feature type="transmembrane region" description="Helical" evidence="6">
    <location>
        <begin position="303"/>
        <end position="319"/>
    </location>
</feature>
<dbReference type="PANTHER" id="PTHR11328">
    <property type="entry name" value="MAJOR FACILITATOR SUPERFAMILY DOMAIN-CONTAINING PROTEIN"/>
    <property type="match status" value="1"/>
</dbReference>